<feature type="region of interest" description="Disordered" evidence="1">
    <location>
        <begin position="31"/>
        <end position="64"/>
    </location>
</feature>
<dbReference type="EMBL" id="CAKOAT010446265">
    <property type="protein sequence ID" value="CAH8373888.1"/>
    <property type="molecule type" value="Genomic_DNA"/>
</dbReference>
<protein>
    <submittedName>
        <fullName evidence="2">Uncharacterized protein</fullName>
    </submittedName>
</protein>
<dbReference type="Proteomes" id="UP001642260">
    <property type="component" value="Unassembled WGS sequence"/>
</dbReference>
<proteinExistence type="predicted"/>
<evidence type="ECO:0000313" key="3">
    <source>
        <dbReference type="Proteomes" id="UP001642260"/>
    </source>
</evidence>
<gene>
    <name evidence="2" type="ORF">ERUC_LOCUS31930</name>
</gene>
<dbReference type="AlphaFoldDB" id="A0ABC8L7X7"/>
<keyword evidence="3" id="KW-1185">Reference proteome</keyword>
<sequence length="100" mass="11248">MATPSPTPSDSLILLLLCHIKINSTTLELHGDSPTANKGGGLSRINLRLGQKNPSGAMERRRDSPHNRLIQGKMVHRWSRSSEIKPMGRDLRRCLRSLRR</sequence>
<evidence type="ECO:0000256" key="1">
    <source>
        <dbReference type="SAM" id="MobiDB-lite"/>
    </source>
</evidence>
<accession>A0ABC8L7X7</accession>
<organism evidence="2 3">
    <name type="scientific">Eruca vesicaria subsp. sativa</name>
    <name type="common">Garden rocket</name>
    <name type="synonym">Eruca sativa</name>
    <dbReference type="NCBI Taxonomy" id="29727"/>
    <lineage>
        <taxon>Eukaryota</taxon>
        <taxon>Viridiplantae</taxon>
        <taxon>Streptophyta</taxon>
        <taxon>Embryophyta</taxon>
        <taxon>Tracheophyta</taxon>
        <taxon>Spermatophyta</taxon>
        <taxon>Magnoliopsida</taxon>
        <taxon>eudicotyledons</taxon>
        <taxon>Gunneridae</taxon>
        <taxon>Pentapetalae</taxon>
        <taxon>rosids</taxon>
        <taxon>malvids</taxon>
        <taxon>Brassicales</taxon>
        <taxon>Brassicaceae</taxon>
        <taxon>Brassiceae</taxon>
        <taxon>Eruca</taxon>
    </lineage>
</organism>
<comment type="caution">
    <text evidence="2">The sequence shown here is derived from an EMBL/GenBank/DDBJ whole genome shotgun (WGS) entry which is preliminary data.</text>
</comment>
<evidence type="ECO:0000313" key="2">
    <source>
        <dbReference type="EMBL" id="CAH8373888.1"/>
    </source>
</evidence>
<name>A0ABC8L7X7_ERUVS</name>
<reference evidence="2 3" key="1">
    <citation type="submission" date="2022-03" db="EMBL/GenBank/DDBJ databases">
        <authorList>
            <person name="Macdonald S."/>
            <person name="Ahmed S."/>
            <person name="Newling K."/>
        </authorList>
    </citation>
    <scope>NUCLEOTIDE SEQUENCE [LARGE SCALE GENOMIC DNA]</scope>
</reference>